<comment type="caution">
    <text evidence="1">The sequence shown here is derived from an EMBL/GenBank/DDBJ whole genome shotgun (WGS) entry which is preliminary data.</text>
</comment>
<dbReference type="AlphaFoldDB" id="A0A445GIR5"/>
<sequence length="208" mass="24050">MFRITSLRVSYTIPRERLPKRLAVMLSSEEEENEDESPLCQTLTRLCSPGSHTEVHSFLVGISRSSGSYYIFCTLSMLRFSYLSNLCMPSSNACLCKVRTYNHFFSYFAPFCNRFLLLNRTYVVDDQVRFSLDLVFLLIFLLMRLSLLREIVASYETPTLTRTPDTTRIWTREHMLNTSNSTQTWTSVSMSMSCQTPDTARNWSVCAS</sequence>
<name>A0A445GIR5_GLYSO</name>
<accession>A0A445GIR5</accession>
<dbReference type="EMBL" id="QZWG01000016">
    <property type="protein sequence ID" value="RZB61093.1"/>
    <property type="molecule type" value="Genomic_DNA"/>
</dbReference>
<dbReference type="Proteomes" id="UP000289340">
    <property type="component" value="Chromosome 16"/>
</dbReference>
<gene>
    <name evidence="1" type="ORF">D0Y65_043729</name>
</gene>
<proteinExistence type="predicted"/>
<evidence type="ECO:0000313" key="2">
    <source>
        <dbReference type="Proteomes" id="UP000289340"/>
    </source>
</evidence>
<evidence type="ECO:0000313" key="1">
    <source>
        <dbReference type="EMBL" id="RZB61093.1"/>
    </source>
</evidence>
<organism evidence="1 2">
    <name type="scientific">Glycine soja</name>
    <name type="common">Wild soybean</name>
    <dbReference type="NCBI Taxonomy" id="3848"/>
    <lineage>
        <taxon>Eukaryota</taxon>
        <taxon>Viridiplantae</taxon>
        <taxon>Streptophyta</taxon>
        <taxon>Embryophyta</taxon>
        <taxon>Tracheophyta</taxon>
        <taxon>Spermatophyta</taxon>
        <taxon>Magnoliopsida</taxon>
        <taxon>eudicotyledons</taxon>
        <taxon>Gunneridae</taxon>
        <taxon>Pentapetalae</taxon>
        <taxon>rosids</taxon>
        <taxon>fabids</taxon>
        <taxon>Fabales</taxon>
        <taxon>Fabaceae</taxon>
        <taxon>Papilionoideae</taxon>
        <taxon>50 kb inversion clade</taxon>
        <taxon>NPAAA clade</taxon>
        <taxon>indigoferoid/millettioid clade</taxon>
        <taxon>Phaseoleae</taxon>
        <taxon>Glycine</taxon>
        <taxon>Glycine subgen. Soja</taxon>
    </lineage>
</organism>
<protein>
    <submittedName>
        <fullName evidence="1">Uncharacterized protein</fullName>
    </submittedName>
</protein>
<keyword evidence="2" id="KW-1185">Reference proteome</keyword>
<reference evidence="1 2" key="1">
    <citation type="submission" date="2018-09" db="EMBL/GenBank/DDBJ databases">
        <title>A high-quality reference genome of wild soybean provides a powerful tool to mine soybean genomes.</title>
        <authorList>
            <person name="Xie M."/>
            <person name="Chung C.Y.L."/>
            <person name="Li M.-W."/>
            <person name="Wong F.-L."/>
            <person name="Chan T.-F."/>
            <person name="Lam H.-M."/>
        </authorList>
    </citation>
    <scope>NUCLEOTIDE SEQUENCE [LARGE SCALE GENOMIC DNA]</scope>
    <source>
        <strain evidence="2">cv. W05</strain>
        <tissue evidence="1">Hypocotyl of etiolated seedlings</tissue>
    </source>
</reference>